<dbReference type="Pfam" id="PF02518">
    <property type="entry name" value="HATPase_c"/>
    <property type="match status" value="1"/>
</dbReference>
<evidence type="ECO:0000256" key="3">
    <source>
        <dbReference type="ARBA" id="ARBA00023012"/>
    </source>
</evidence>
<dbReference type="Gene3D" id="1.20.5.1930">
    <property type="match status" value="1"/>
</dbReference>
<dbReference type="InterPro" id="IPR003594">
    <property type="entry name" value="HATPase_dom"/>
</dbReference>
<dbReference type="RefSeq" id="WP_084642830.1">
    <property type="nucleotide sequence ID" value="NZ_CP014859.1"/>
</dbReference>
<dbReference type="GO" id="GO:0000155">
    <property type="term" value="F:phosphorelay sensor kinase activity"/>
    <property type="evidence" value="ECO:0007669"/>
    <property type="project" value="InterPro"/>
</dbReference>
<dbReference type="PANTHER" id="PTHR24421:SF56">
    <property type="entry name" value="OXYGEN SENSOR HISTIDINE KINASE RESPONSE REGULATOR DOST"/>
    <property type="match status" value="1"/>
</dbReference>
<evidence type="ECO:0000256" key="1">
    <source>
        <dbReference type="ARBA" id="ARBA00022679"/>
    </source>
</evidence>
<proteinExistence type="predicted"/>
<dbReference type="SUPFAM" id="SSF55874">
    <property type="entry name" value="ATPase domain of HSP90 chaperone/DNA topoisomerase II/histidine kinase"/>
    <property type="match status" value="1"/>
</dbReference>
<dbReference type="AlphaFoldDB" id="A0AAC9HPA5"/>
<sequence>MSAMPSPPSPEEFAADRCDHCTEQPSDHALVEAVLAVASGMSLEPTLRRILRSALSLLGARFGAFIAVERGRAADSVFLGLDASQWHERISRESAADPEDTDADVLTVAVGVRDEVYGRLSVAGRSSTPFGPRDRELLTGLASTAGIAVADARLLEQEQDRRRWSAVESEITTALIAGVCAEDAFGLLARRTLETTSADLALVFLAESDGSTLRRVGSAGAITTPTTSRVDRAVLLPTGQPGAIGPQVLDAAAIASDAGLNDMTDTGSIGSAVALPLGGVVDPLGAILVARVDRREPMPDSRIAAMAAFADQISLTLQLVERQRTRRQLDLLADRDRIARELHDQVIQRLFAIGLALDGTADRNTDPVVDERIHEVLDALDATVREIRTSIFDLHAETGAVGLRRRLLDTVSELTVDTALSPVVRISGTLDSRVSGILAGHAEAVLREAVSNVVRHAGATRLTVTIEVADQLVIDVLDDGVGVPTSVARSGLRNLAERAAEADGTLTILAATPRGTRLSWRAPVRPEVPQDHRSTGAV</sequence>
<dbReference type="Gene3D" id="3.30.450.40">
    <property type="match status" value="2"/>
</dbReference>
<name>A0AAC9HPA5_9PSEU</name>
<keyword evidence="2 6" id="KW-0418">Kinase</keyword>
<dbReference type="CDD" id="cd16917">
    <property type="entry name" value="HATPase_UhpB-NarQ-NarX-like"/>
    <property type="match status" value="1"/>
</dbReference>
<dbReference type="Gene3D" id="3.30.565.10">
    <property type="entry name" value="Histidine kinase-like ATPase, C-terminal domain"/>
    <property type="match status" value="1"/>
</dbReference>
<dbReference type="PANTHER" id="PTHR24421">
    <property type="entry name" value="NITRATE/NITRITE SENSOR PROTEIN NARX-RELATED"/>
    <property type="match status" value="1"/>
</dbReference>
<dbReference type="InterPro" id="IPR011712">
    <property type="entry name" value="Sig_transdc_His_kin_sub3_dim/P"/>
</dbReference>
<gene>
    <name evidence="6" type="ORF">TL08_10065</name>
</gene>
<dbReference type="EMBL" id="CP014859">
    <property type="protein sequence ID" value="AOS62828.1"/>
    <property type="molecule type" value="Genomic_DNA"/>
</dbReference>
<accession>A0AAC9HPA5</accession>
<organism evidence="6 7">
    <name type="scientific">Actinoalloteichus hymeniacidonis</name>
    <dbReference type="NCBI Taxonomy" id="340345"/>
    <lineage>
        <taxon>Bacteria</taxon>
        <taxon>Bacillati</taxon>
        <taxon>Actinomycetota</taxon>
        <taxon>Actinomycetes</taxon>
        <taxon>Pseudonocardiales</taxon>
        <taxon>Pseudonocardiaceae</taxon>
        <taxon>Actinoalloteichus</taxon>
    </lineage>
</organism>
<reference evidence="7" key="1">
    <citation type="submission" date="2016-03" db="EMBL/GenBank/DDBJ databases">
        <title>Complete genome sequence of the type strain Actinoalloteichus hymeniacidonis DSM 45092.</title>
        <authorList>
            <person name="Schaffert L."/>
            <person name="Albersmeier A."/>
            <person name="Winkler A."/>
            <person name="Kalinowski J."/>
            <person name="Zotchev S."/>
            <person name="Ruckert C."/>
        </authorList>
    </citation>
    <scope>NUCLEOTIDE SEQUENCE [LARGE SCALE GENOMIC DNA]</scope>
    <source>
        <strain evidence="7">HPA177(T) (DSM 45092(T))</strain>
    </source>
</reference>
<dbReference type="GO" id="GO:0016020">
    <property type="term" value="C:membrane"/>
    <property type="evidence" value="ECO:0007669"/>
    <property type="project" value="InterPro"/>
</dbReference>
<dbReference type="Proteomes" id="UP000095210">
    <property type="component" value="Chromosome"/>
</dbReference>
<evidence type="ECO:0000313" key="6">
    <source>
        <dbReference type="EMBL" id="AOS62828.1"/>
    </source>
</evidence>
<dbReference type="KEGG" id="ahm:TL08_10065"/>
<keyword evidence="3" id="KW-0902">Two-component regulatory system</keyword>
<dbReference type="GO" id="GO:0046983">
    <property type="term" value="F:protein dimerization activity"/>
    <property type="evidence" value="ECO:0007669"/>
    <property type="project" value="InterPro"/>
</dbReference>
<evidence type="ECO:0000259" key="5">
    <source>
        <dbReference type="Pfam" id="PF07730"/>
    </source>
</evidence>
<evidence type="ECO:0000313" key="7">
    <source>
        <dbReference type="Proteomes" id="UP000095210"/>
    </source>
</evidence>
<evidence type="ECO:0000259" key="4">
    <source>
        <dbReference type="Pfam" id="PF02518"/>
    </source>
</evidence>
<dbReference type="InterPro" id="IPR050482">
    <property type="entry name" value="Sensor_HK_TwoCompSys"/>
</dbReference>
<dbReference type="Pfam" id="PF07730">
    <property type="entry name" value="HisKA_3"/>
    <property type="match status" value="1"/>
</dbReference>
<protein>
    <submittedName>
        <fullName evidence="6">Histidine kinase</fullName>
    </submittedName>
</protein>
<dbReference type="SUPFAM" id="SSF55781">
    <property type="entry name" value="GAF domain-like"/>
    <property type="match status" value="2"/>
</dbReference>
<dbReference type="InterPro" id="IPR029016">
    <property type="entry name" value="GAF-like_dom_sf"/>
</dbReference>
<keyword evidence="7" id="KW-1185">Reference proteome</keyword>
<keyword evidence="1" id="KW-0808">Transferase</keyword>
<feature type="domain" description="Signal transduction histidine kinase subgroup 3 dimerisation and phosphoacceptor" evidence="5">
    <location>
        <begin position="335"/>
        <end position="396"/>
    </location>
</feature>
<evidence type="ECO:0000256" key="2">
    <source>
        <dbReference type="ARBA" id="ARBA00022777"/>
    </source>
</evidence>
<dbReference type="InterPro" id="IPR036890">
    <property type="entry name" value="HATPase_C_sf"/>
</dbReference>
<feature type="domain" description="Histidine kinase/HSP90-like ATPase" evidence="4">
    <location>
        <begin position="443"/>
        <end position="523"/>
    </location>
</feature>